<feature type="region of interest" description="Disordered" evidence="1">
    <location>
        <begin position="64"/>
        <end position="84"/>
    </location>
</feature>
<protein>
    <recommendedName>
        <fullName evidence="4">Tetracyclin repressor-like C-terminal domain-containing protein</fullName>
    </recommendedName>
</protein>
<reference evidence="2 3" key="1">
    <citation type="submission" date="2019-10" db="EMBL/GenBank/DDBJ databases">
        <title>A novel species.</title>
        <authorList>
            <person name="Gao J."/>
        </authorList>
    </citation>
    <scope>NUCLEOTIDE SEQUENCE [LARGE SCALE GENOMIC DNA]</scope>
    <source>
        <strain evidence="2 3">QMT-28</strain>
    </source>
</reference>
<evidence type="ECO:0000256" key="1">
    <source>
        <dbReference type="SAM" id="MobiDB-lite"/>
    </source>
</evidence>
<dbReference type="KEGG" id="sfy:GFH48_38950"/>
<sequence length="84" mass="8607">MHALLREAHGAGELAEGVSPEAAAVAVVAATLGLAGLASRHRFHLSPHLVEQFWSLLLPGLAAPPPRRAARPGIPAAETGPAPR</sequence>
<dbReference type="Proteomes" id="UP000326179">
    <property type="component" value="Chromosome"/>
</dbReference>
<evidence type="ECO:0000313" key="2">
    <source>
        <dbReference type="EMBL" id="QFZ78450.1"/>
    </source>
</evidence>
<accession>A0A5Q0LN46</accession>
<name>A0A5Q0LN46_9ACTN</name>
<dbReference type="EMBL" id="CP045643">
    <property type="protein sequence ID" value="QFZ78450.1"/>
    <property type="molecule type" value="Genomic_DNA"/>
</dbReference>
<keyword evidence="3" id="KW-1185">Reference proteome</keyword>
<evidence type="ECO:0000313" key="3">
    <source>
        <dbReference type="Proteomes" id="UP000326179"/>
    </source>
</evidence>
<gene>
    <name evidence="2" type="ORF">GFH48_38950</name>
</gene>
<organism evidence="2 3">
    <name type="scientific">Streptomyces fagopyri</name>
    <dbReference type="NCBI Taxonomy" id="2662397"/>
    <lineage>
        <taxon>Bacteria</taxon>
        <taxon>Bacillati</taxon>
        <taxon>Actinomycetota</taxon>
        <taxon>Actinomycetes</taxon>
        <taxon>Kitasatosporales</taxon>
        <taxon>Streptomycetaceae</taxon>
        <taxon>Streptomyces</taxon>
    </lineage>
</organism>
<dbReference type="Gene3D" id="1.10.357.10">
    <property type="entry name" value="Tetracycline Repressor, domain 2"/>
    <property type="match status" value="1"/>
</dbReference>
<dbReference type="AlphaFoldDB" id="A0A5Q0LN46"/>
<dbReference type="InterPro" id="IPR036271">
    <property type="entry name" value="Tet_transcr_reg_TetR-rel_C_sf"/>
</dbReference>
<proteinExistence type="predicted"/>
<dbReference type="SUPFAM" id="SSF48498">
    <property type="entry name" value="Tetracyclin repressor-like, C-terminal domain"/>
    <property type="match status" value="1"/>
</dbReference>
<evidence type="ECO:0008006" key="4">
    <source>
        <dbReference type="Google" id="ProtNLM"/>
    </source>
</evidence>